<comment type="caution">
    <text evidence="2">The sequence shown here is derived from an EMBL/GenBank/DDBJ whole genome shotgun (WGS) entry which is preliminary data.</text>
</comment>
<sequence>MDSAPKWRRPPSKGRSKNDDSDSDMEEKSFDFDLAGASTPLKVNPETSTIFLSPIKKLHNLHLTASSPNSSSTMDPIAEKSKGNEADIDDFDEDYDDDYYSEAEQTILSDGSVEFKDEAESTQIIPNPVYINSKKRGMESPSDMIITPRSTSISSIPKLSGSGASGNMSLCSVSNISQFKVSFSNSDSTPCPRQPRKRLKFKEITPSSTPSNVNKRKNVLNLQNSTKASASILNQLNTIQRLPEDEDEEEDDSDSDGNVNGNGSGGSENGAGIKSDLNYYEFESMVASKTSSPIQSSTTANTSINSDSKVHVQRSSTPISQSTPANSRAPTPPIDEVSEYGESINGYRFVRSQPPPSSSVYYSYKTPENNNVYSQEMKNAYISGKAVEPRQSSDHKSGAQDKWYEIVGEFPVTSAGLMNEDDEDLHIGDKRINDPYLSGPGSKLKIDTTLSNEMDELDERRRQVREQYFNSFEAKRDIKLPLLDQFQLTSEITTRKEDLLALLDDKKSVLDFYQFIEGNDVLDLVRRERLKWHPDKWRHSEKWEHGNNKWVTDQDIIENLSKALNLLVERLSS</sequence>
<name>A0A9P0VYE4_9ASCO</name>
<protein>
    <submittedName>
        <fullName evidence="2">Uncharacterized protein</fullName>
    </submittedName>
</protein>
<feature type="compositionally biased region" description="Polar residues" evidence="1">
    <location>
        <begin position="287"/>
        <end position="329"/>
    </location>
</feature>
<evidence type="ECO:0000313" key="2">
    <source>
        <dbReference type="EMBL" id="CAH2352901.1"/>
    </source>
</evidence>
<feature type="compositionally biased region" description="Basic residues" evidence="1">
    <location>
        <begin position="1"/>
        <end position="15"/>
    </location>
</feature>
<feature type="region of interest" description="Disordered" evidence="1">
    <location>
        <begin position="286"/>
        <end position="334"/>
    </location>
</feature>
<feature type="region of interest" description="Disordered" evidence="1">
    <location>
        <begin position="1"/>
        <end position="41"/>
    </location>
</feature>
<keyword evidence="3" id="KW-1185">Reference proteome</keyword>
<gene>
    <name evidence="2" type="ORF">CLIB1423_08S03730</name>
</gene>
<reference evidence="2" key="1">
    <citation type="submission" date="2022-03" db="EMBL/GenBank/DDBJ databases">
        <authorList>
            <person name="Legras J.-L."/>
            <person name="Devillers H."/>
            <person name="Grondin C."/>
        </authorList>
    </citation>
    <scope>NUCLEOTIDE SEQUENCE</scope>
    <source>
        <strain evidence="2">CLIB 1423</strain>
    </source>
</reference>
<evidence type="ECO:0000313" key="3">
    <source>
        <dbReference type="Proteomes" id="UP000837801"/>
    </source>
</evidence>
<dbReference type="Proteomes" id="UP000837801">
    <property type="component" value="Unassembled WGS sequence"/>
</dbReference>
<organism evidence="2 3">
    <name type="scientific">[Candida] railenensis</name>
    <dbReference type="NCBI Taxonomy" id="45579"/>
    <lineage>
        <taxon>Eukaryota</taxon>
        <taxon>Fungi</taxon>
        <taxon>Dikarya</taxon>
        <taxon>Ascomycota</taxon>
        <taxon>Saccharomycotina</taxon>
        <taxon>Pichiomycetes</taxon>
        <taxon>Debaryomycetaceae</taxon>
        <taxon>Kurtzmaniella</taxon>
    </lineage>
</organism>
<feature type="compositionally biased region" description="Polar residues" evidence="1">
    <location>
        <begin position="63"/>
        <end position="74"/>
    </location>
</feature>
<accession>A0A9P0VYE4</accession>
<dbReference type="AlphaFoldDB" id="A0A9P0VYE4"/>
<feature type="region of interest" description="Disordered" evidence="1">
    <location>
        <begin position="243"/>
        <end position="274"/>
    </location>
</feature>
<proteinExistence type="predicted"/>
<feature type="compositionally biased region" description="Acidic residues" evidence="1">
    <location>
        <begin position="86"/>
        <end position="95"/>
    </location>
</feature>
<feature type="region of interest" description="Disordered" evidence="1">
    <location>
        <begin position="183"/>
        <end position="218"/>
    </location>
</feature>
<feature type="compositionally biased region" description="Acidic residues" evidence="1">
    <location>
        <begin position="244"/>
        <end position="255"/>
    </location>
</feature>
<feature type="compositionally biased region" description="Gly residues" evidence="1">
    <location>
        <begin position="260"/>
        <end position="269"/>
    </location>
</feature>
<dbReference type="EMBL" id="CAKXYY010000008">
    <property type="protein sequence ID" value="CAH2352901.1"/>
    <property type="molecule type" value="Genomic_DNA"/>
</dbReference>
<dbReference type="OrthoDB" id="412109at2759"/>
<feature type="region of interest" description="Disordered" evidence="1">
    <location>
        <begin position="63"/>
        <end position="95"/>
    </location>
</feature>
<feature type="compositionally biased region" description="Basic and acidic residues" evidence="1">
    <location>
        <begin position="16"/>
        <end position="31"/>
    </location>
</feature>
<evidence type="ECO:0000256" key="1">
    <source>
        <dbReference type="SAM" id="MobiDB-lite"/>
    </source>
</evidence>